<reference evidence="7" key="2">
    <citation type="submission" date="2020-09" db="EMBL/GenBank/DDBJ databases">
        <authorList>
            <person name="Sun Q."/>
            <person name="Ohkuma M."/>
        </authorList>
    </citation>
    <scope>NUCLEOTIDE SEQUENCE</scope>
    <source>
        <strain evidence="7">JCM 3051</strain>
    </source>
</reference>
<proteinExistence type="inferred from homology"/>
<comment type="caution">
    <text evidence="7">The sequence shown here is derived from an EMBL/GenBank/DDBJ whole genome shotgun (WGS) entry which is preliminary data.</text>
</comment>
<protein>
    <submittedName>
        <fullName evidence="7">MoxR-like ATPase</fullName>
    </submittedName>
</protein>
<dbReference type="PANTHER" id="PTHR42759">
    <property type="entry name" value="MOXR FAMILY PROTEIN"/>
    <property type="match status" value="1"/>
</dbReference>
<dbReference type="InterPro" id="IPR050764">
    <property type="entry name" value="CbbQ/NirQ/NorQ/GpvN"/>
</dbReference>
<feature type="domain" description="ATPase AAA-3" evidence="5">
    <location>
        <begin position="73"/>
        <end position="203"/>
    </location>
</feature>
<dbReference type="EMBL" id="BMPT01000010">
    <property type="protein sequence ID" value="GGM29130.1"/>
    <property type="molecule type" value="Genomic_DNA"/>
</dbReference>
<evidence type="ECO:0000256" key="4">
    <source>
        <dbReference type="SAM" id="MobiDB-lite"/>
    </source>
</evidence>
<reference evidence="7" key="1">
    <citation type="journal article" date="2014" name="Int. J. Syst. Evol. Microbiol.">
        <title>Complete genome sequence of Corynebacterium casei LMG S-19264T (=DSM 44701T), isolated from a smear-ripened cheese.</title>
        <authorList>
            <consortium name="US DOE Joint Genome Institute (JGI-PGF)"/>
            <person name="Walter F."/>
            <person name="Albersmeier A."/>
            <person name="Kalinowski J."/>
            <person name="Ruckert C."/>
        </authorList>
    </citation>
    <scope>NUCLEOTIDE SEQUENCE</scope>
    <source>
        <strain evidence="7">JCM 3051</strain>
    </source>
</reference>
<evidence type="ECO:0000259" key="6">
    <source>
        <dbReference type="Pfam" id="PF17863"/>
    </source>
</evidence>
<dbReference type="RefSeq" id="WP_171107569.1">
    <property type="nucleotide sequence ID" value="NZ_BMPT01000010.1"/>
</dbReference>
<keyword evidence="8" id="KW-1185">Reference proteome</keyword>
<dbReference type="GO" id="GO:0016887">
    <property type="term" value="F:ATP hydrolysis activity"/>
    <property type="evidence" value="ECO:0007669"/>
    <property type="project" value="InterPro"/>
</dbReference>
<feature type="compositionally biased region" description="Low complexity" evidence="4">
    <location>
        <begin position="1"/>
        <end position="24"/>
    </location>
</feature>
<dbReference type="Pfam" id="PF07726">
    <property type="entry name" value="AAA_3"/>
    <property type="match status" value="1"/>
</dbReference>
<evidence type="ECO:0000313" key="7">
    <source>
        <dbReference type="EMBL" id="GGM29130.1"/>
    </source>
</evidence>
<name>A0A8H9L4P5_9MICO</name>
<evidence type="ECO:0000256" key="1">
    <source>
        <dbReference type="ARBA" id="ARBA00022741"/>
    </source>
</evidence>
<keyword evidence="1" id="KW-0547">Nucleotide-binding</keyword>
<evidence type="ECO:0000259" key="5">
    <source>
        <dbReference type="Pfam" id="PF07726"/>
    </source>
</evidence>
<dbReference type="GO" id="GO:0005524">
    <property type="term" value="F:ATP binding"/>
    <property type="evidence" value="ECO:0007669"/>
    <property type="project" value="UniProtKB-KW"/>
</dbReference>
<dbReference type="PANTHER" id="PTHR42759:SF1">
    <property type="entry name" value="MAGNESIUM-CHELATASE SUBUNIT CHLD"/>
    <property type="match status" value="1"/>
</dbReference>
<evidence type="ECO:0000313" key="8">
    <source>
        <dbReference type="Proteomes" id="UP000655589"/>
    </source>
</evidence>
<dbReference type="Pfam" id="PF17863">
    <property type="entry name" value="AAA_lid_2"/>
    <property type="match status" value="1"/>
</dbReference>
<organism evidence="7 8">
    <name type="scientific">Promicromonospora citrea</name>
    <dbReference type="NCBI Taxonomy" id="43677"/>
    <lineage>
        <taxon>Bacteria</taxon>
        <taxon>Bacillati</taxon>
        <taxon>Actinomycetota</taxon>
        <taxon>Actinomycetes</taxon>
        <taxon>Micrococcales</taxon>
        <taxon>Promicromonosporaceae</taxon>
        <taxon>Promicromonospora</taxon>
    </lineage>
</organism>
<comment type="similarity">
    <text evidence="3">Belongs to the MoxR family.</text>
</comment>
<dbReference type="Gene3D" id="3.40.50.300">
    <property type="entry name" value="P-loop containing nucleotide triphosphate hydrolases"/>
    <property type="match status" value="1"/>
</dbReference>
<keyword evidence="2" id="KW-0067">ATP-binding</keyword>
<dbReference type="SUPFAM" id="SSF52540">
    <property type="entry name" value="P-loop containing nucleoside triphosphate hydrolases"/>
    <property type="match status" value="1"/>
</dbReference>
<gene>
    <name evidence="7" type="primary">moxR</name>
    <name evidence="7" type="ORF">GCM10010102_26140</name>
</gene>
<evidence type="ECO:0000256" key="3">
    <source>
        <dbReference type="ARBA" id="ARBA00061607"/>
    </source>
</evidence>
<evidence type="ECO:0000256" key="2">
    <source>
        <dbReference type="ARBA" id="ARBA00022840"/>
    </source>
</evidence>
<dbReference type="Gene3D" id="1.10.8.80">
    <property type="entry name" value="Magnesium chelatase subunit I, C-Terminal domain"/>
    <property type="match status" value="1"/>
</dbReference>
<sequence length="364" mass="39245">METPTSRPTAHPTTHPHPATHPATQDIPAVAKHPPLRPPAALLERALFEVKRVVVGQDHMVERTMVGLLARGHVLLEGVPGVAKTLAVRTLATVAGGTFARLQFTPDLMPSDIVGTRVWKPTREDFDVELGPVFANLVLADEINRAPAKVQSALLEAMAERQVSIGGRTYALPDPFLVLATQNPIESDGVYALPEAQRDRFLLKVDVHHADELEELTIVQRMSAAPPRPEPMLDAATVRQLQQEADQVFVHHAVAQYAVALVLATRHPHRYGLGNLDGVLEYGVSARGSLGLVSAGRALALVRGRDYVLPSDLADLARDVLAHRLVLTFDAAADGVDPRTVVDAVLAGVPQPKVAPAEDEVIVR</sequence>
<accession>A0A8H9L4P5</accession>
<dbReference type="Proteomes" id="UP000655589">
    <property type="component" value="Unassembled WGS sequence"/>
</dbReference>
<dbReference type="PIRSF" id="PIRSF002849">
    <property type="entry name" value="AAA_ATPase_chaperone_MoxR_prd"/>
    <property type="match status" value="1"/>
</dbReference>
<dbReference type="InterPro" id="IPR027417">
    <property type="entry name" value="P-loop_NTPase"/>
</dbReference>
<dbReference type="InterPro" id="IPR011703">
    <property type="entry name" value="ATPase_AAA-3"/>
</dbReference>
<dbReference type="InterPro" id="IPR041628">
    <property type="entry name" value="ChlI/MoxR_AAA_lid"/>
</dbReference>
<dbReference type="FunFam" id="3.40.50.300:FF:000640">
    <property type="entry name" value="MoxR family ATPase"/>
    <property type="match status" value="1"/>
</dbReference>
<feature type="domain" description="ChlI/MoxR AAA lid" evidence="6">
    <location>
        <begin position="280"/>
        <end position="343"/>
    </location>
</feature>
<dbReference type="AlphaFoldDB" id="A0A8H9L4P5"/>
<dbReference type="CDD" id="cd00009">
    <property type="entry name" value="AAA"/>
    <property type="match status" value="1"/>
</dbReference>
<feature type="region of interest" description="Disordered" evidence="4">
    <location>
        <begin position="1"/>
        <end position="25"/>
    </location>
</feature>